<gene>
    <name evidence="1" type="ORF">SDC9_95385</name>
</gene>
<dbReference type="AlphaFoldDB" id="A0A645A672"/>
<sequence>MGSWISHLRIAENILQQCSWLDETAFTFGSLAPDSGLPNADWTQFDPPKEISHFLPVGSGEGSAQDLVFYRSYVSPVNRQQEPVLASFLTGYFVHLASDHLWADRIGKASRQAYTHLFENNPEVKAWDTIKEDWYALDQRYVRDHPDCLFWRVFLRMPIPQSPLPFVRQDAFEHQVNYIRDFYSHPSTDWVLDRPYPYLSEANMQRYVNETSASLVRILRLLATLPPPDGLTSATSLLTSAETASFIPPLGDPA</sequence>
<comment type="caution">
    <text evidence="1">The sequence shown here is derived from an EMBL/GenBank/DDBJ whole genome shotgun (WGS) entry which is preliminary data.</text>
</comment>
<evidence type="ECO:0000313" key="1">
    <source>
        <dbReference type="EMBL" id="MPM48659.1"/>
    </source>
</evidence>
<protein>
    <recommendedName>
        <fullName evidence="2">Phospholipase C/D domain-containing protein</fullName>
    </recommendedName>
</protein>
<reference evidence="1" key="1">
    <citation type="submission" date="2019-08" db="EMBL/GenBank/DDBJ databases">
        <authorList>
            <person name="Kucharzyk K."/>
            <person name="Murdoch R.W."/>
            <person name="Higgins S."/>
            <person name="Loffler F."/>
        </authorList>
    </citation>
    <scope>NUCLEOTIDE SEQUENCE</scope>
</reference>
<proteinExistence type="predicted"/>
<name>A0A645A672_9ZZZZ</name>
<organism evidence="1">
    <name type="scientific">bioreactor metagenome</name>
    <dbReference type="NCBI Taxonomy" id="1076179"/>
    <lineage>
        <taxon>unclassified sequences</taxon>
        <taxon>metagenomes</taxon>
        <taxon>ecological metagenomes</taxon>
    </lineage>
</organism>
<accession>A0A645A672</accession>
<evidence type="ECO:0008006" key="2">
    <source>
        <dbReference type="Google" id="ProtNLM"/>
    </source>
</evidence>
<dbReference type="EMBL" id="VSSQ01012196">
    <property type="protein sequence ID" value="MPM48659.1"/>
    <property type="molecule type" value="Genomic_DNA"/>
</dbReference>